<dbReference type="RefSeq" id="WP_138643434.1">
    <property type="nucleotide sequence ID" value="NZ_VCKW01000007.1"/>
</dbReference>
<dbReference type="AlphaFoldDB" id="A0A5C4JK44"/>
<protein>
    <submittedName>
        <fullName evidence="1">Uncharacterized protein</fullName>
    </submittedName>
</protein>
<keyword evidence="2" id="KW-1185">Reference proteome</keyword>
<sequence>MLLTAHTEAFHPHARDTTVRPSVWIGQLIEERRQAFKARTGQEMSCVNVWLAGHLQEQDALGRIIVKIEQTRLADGTVQAIRGAGVAARTDAIPLI</sequence>
<dbReference type="OrthoDB" id="8421690at2"/>
<dbReference type="Proteomes" id="UP000309174">
    <property type="component" value="Unassembled WGS sequence"/>
</dbReference>
<organism evidence="1 2">
    <name type="scientific">Actinomadura soli</name>
    <dbReference type="NCBI Taxonomy" id="2508997"/>
    <lineage>
        <taxon>Bacteria</taxon>
        <taxon>Bacillati</taxon>
        <taxon>Actinomycetota</taxon>
        <taxon>Actinomycetes</taxon>
        <taxon>Streptosporangiales</taxon>
        <taxon>Thermomonosporaceae</taxon>
        <taxon>Actinomadura</taxon>
    </lineage>
</organism>
<proteinExistence type="predicted"/>
<evidence type="ECO:0000313" key="2">
    <source>
        <dbReference type="Proteomes" id="UP000309174"/>
    </source>
</evidence>
<accession>A0A5C4JK44</accession>
<name>A0A5C4JK44_9ACTN</name>
<dbReference type="EMBL" id="VCKW01000007">
    <property type="protein sequence ID" value="TMR06943.1"/>
    <property type="molecule type" value="Genomic_DNA"/>
</dbReference>
<reference evidence="1 2" key="1">
    <citation type="submission" date="2019-05" db="EMBL/GenBank/DDBJ databases">
        <title>Draft genome sequence of Actinomadura sp. 14C53.</title>
        <authorList>
            <person name="Saricaoglu S."/>
            <person name="Isik K."/>
        </authorList>
    </citation>
    <scope>NUCLEOTIDE SEQUENCE [LARGE SCALE GENOMIC DNA]</scope>
    <source>
        <strain evidence="1 2">14C53</strain>
    </source>
</reference>
<evidence type="ECO:0000313" key="1">
    <source>
        <dbReference type="EMBL" id="TMR06943.1"/>
    </source>
</evidence>
<gene>
    <name evidence="1" type="ORF">ETD83_02715</name>
</gene>
<comment type="caution">
    <text evidence="1">The sequence shown here is derived from an EMBL/GenBank/DDBJ whole genome shotgun (WGS) entry which is preliminary data.</text>
</comment>